<protein>
    <recommendedName>
        <fullName evidence="3">Ubiquitin-like domain-containing protein</fullName>
    </recommendedName>
</protein>
<dbReference type="InterPro" id="IPR029071">
    <property type="entry name" value="Ubiquitin-like_domsf"/>
</dbReference>
<keyword evidence="2" id="KW-0832">Ubl conjugation</keyword>
<dbReference type="InterPro" id="IPR000626">
    <property type="entry name" value="Ubiquitin-like_dom"/>
</dbReference>
<feature type="domain" description="Ubiquitin-like" evidence="3">
    <location>
        <begin position="128"/>
        <end position="203"/>
    </location>
</feature>
<evidence type="ECO:0000256" key="1">
    <source>
        <dbReference type="ARBA" id="ARBA00022499"/>
    </source>
</evidence>
<organism evidence="4 5">
    <name type="scientific">Cuscuta epithymum</name>
    <dbReference type="NCBI Taxonomy" id="186058"/>
    <lineage>
        <taxon>Eukaryota</taxon>
        <taxon>Viridiplantae</taxon>
        <taxon>Streptophyta</taxon>
        <taxon>Embryophyta</taxon>
        <taxon>Tracheophyta</taxon>
        <taxon>Spermatophyta</taxon>
        <taxon>Magnoliopsida</taxon>
        <taxon>eudicotyledons</taxon>
        <taxon>Gunneridae</taxon>
        <taxon>Pentapetalae</taxon>
        <taxon>asterids</taxon>
        <taxon>lamiids</taxon>
        <taxon>Solanales</taxon>
        <taxon>Convolvulaceae</taxon>
        <taxon>Cuscuteae</taxon>
        <taxon>Cuscuta</taxon>
        <taxon>Cuscuta subgen. Cuscuta</taxon>
    </lineage>
</organism>
<dbReference type="SMART" id="SM00213">
    <property type="entry name" value="UBQ"/>
    <property type="match status" value="1"/>
</dbReference>
<dbReference type="FunFam" id="3.10.20.90:FF:000222">
    <property type="entry name" value="Polyubiquitin 5"/>
    <property type="match status" value="1"/>
</dbReference>
<dbReference type="PRINTS" id="PR00348">
    <property type="entry name" value="UBIQUITIN"/>
</dbReference>
<dbReference type="SUPFAM" id="SSF54236">
    <property type="entry name" value="Ubiquitin-like"/>
    <property type="match status" value="1"/>
</dbReference>
<dbReference type="PROSITE" id="PS50053">
    <property type="entry name" value="UBIQUITIN_2"/>
    <property type="match status" value="1"/>
</dbReference>
<dbReference type="Pfam" id="PF00240">
    <property type="entry name" value="ubiquitin"/>
    <property type="match status" value="1"/>
</dbReference>
<name>A0AAV0DR51_9ASTE</name>
<dbReference type="AlphaFoldDB" id="A0AAV0DR51"/>
<dbReference type="Gene3D" id="3.10.20.90">
    <property type="entry name" value="Phosphatidylinositol 3-kinase Catalytic Subunit, Chain A, domain 1"/>
    <property type="match status" value="1"/>
</dbReference>
<keyword evidence="5" id="KW-1185">Reference proteome</keyword>
<proteinExistence type="predicted"/>
<sequence>MAGNGDEVIALLYWGGEIVKTGYLGSVDYSEPPKATCFIRKISSHAELVAKVHAAMATNKDNTSLALYGRYPTTFAGDKVVFVSVPLTDDRSWRWFVLEMLPSQPLHVYVIATAKEKTQKRNWQQTTMKIVVLSLTGKTTELDVEPSDTIDDVQEQIKELEGIPVEHQRLIFAGKLLQEGRTLEDYNIQSGSTIHLVLRVCGC</sequence>
<evidence type="ECO:0000259" key="3">
    <source>
        <dbReference type="PROSITE" id="PS50053"/>
    </source>
</evidence>
<dbReference type="EMBL" id="CAMAPF010000145">
    <property type="protein sequence ID" value="CAH9107825.1"/>
    <property type="molecule type" value="Genomic_DNA"/>
</dbReference>
<dbReference type="InterPro" id="IPR019956">
    <property type="entry name" value="Ubiquitin_dom"/>
</dbReference>
<gene>
    <name evidence="4" type="ORF">CEPIT_LOCUS18136</name>
</gene>
<reference evidence="4" key="1">
    <citation type="submission" date="2022-07" db="EMBL/GenBank/DDBJ databases">
        <authorList>
            <person name="Macas J."/>
            <person name="Novak P."/>
            <person name="Neumann P."/>
        </authorList>
    </citation>
    <scope>NUCLEOTIDE SEQUENCE</scope>
</reference>
<dbReference type="InterPro" id="IPR050158">
    <property type="entry name" value="Ubiquitin_ubiquitin-like"/>
</dbReference>
<evidence type="ECO:0000313" key="4">
    <source>
        <dbReference type="EMBL" id="CAH9107825.1"/>
    </source>
</evidence>
<dbReference type="GO" id="GO:0003729">
    <property type="term" value="F:mRNA binding"/>
    <property type="evidence" value="ECO:0007669"/>
    <property type="project" value="UniProtKB-ARBA"/>
</dbReference>
<comment type="caution">
    <text evidence="4">The sequence shown here is derived from an EMBL/GenBank/DDBJ whole genome shotgun (WGS) entry which is preliminary data.</text>
</comment>
<dbReference type="PANTHER" id="PTHR10666">
    <property type="entry name" value="UBIQUITIN"/>
    <property type="match status" value="1"/>
</dbReference>
<evidence type="ECO:0000313" key="5">
    <source>
        <dbReference type="Proteomes" id="UP001152523"/>
    </source>
</evidence>
<keyword evidence="1" id="KW-1017">Isopeptide bond</keyword>
<dbReference type="Proteomes" id="UP001152523">
    <property type="component" value="Unassembled WGS sequence"/>
</dbReference>
<accession>A0AAV0DR51</accession>
<evidence type="ECO:0000256" key="2">
    <source>
        <dbReference type="ARBA" id="ARBA00022843"/>
    </source>
</evidence>